<dbReference type="SMART" id="SM00342">
    <property type="entry name" value="HTH_ARAC"/>
    <property type="match status" value="1"/>
</dbReference>
<keyword evidence="7" id="KW-0804">Transcription</keyword>
<keyword evidence="2" id="KW-0963">Cytoplasm</keyword>
<dbReference type="InterPro" id="IPR018060">
    <property type="entry name" value="HTH_AraC"/>
</dbReference>
<gene>
    <name evidence="12" type="ORF">J8TS2_29160</name>
</gene>
<evidence type="ECO:0000259" key="11">
    <source>
        <dbReference type="PROSITE" id="PS50110"/>
    </source>
</evidence>
<evidence type="ECO:0000256" key="8">
    <source>
        <dbReference type="PROSITE-ProRule" id="PRU00169"/>
    </source>
</evidence>
<keyword evidence="6 12" id="KW-0238">DNA-binding</keyword>
<dbReference type="SUPFAM" id="SSF52172">
    <property type="entry name" value="CheY-like"/>
    <property type="match status" value="1"/>
</dbReference>
<keyword evidence="3 8" id="KW-0597">Phosphoprotein</keyword>
<keyword evidence="5" id="KW-0805">Transcription regulation</keyword>
<dbReference type="PANTHER" id="PTHR42713">
    <property type="entry name" value="HISTIDINE KINASE-RELATED"/>
    <property type="match status" value="1"/>
</dbReference>
<organism evidence="12 13">
    <name type="scientific">Lederbergia ruris</name>
    <dbReference type="NCBI Taxonomy" id="217495"/>
    <lineage>
        <taxon>Bacteria</taxon>
        <taxon>Bacillati</taxon>
        <taxon>Bacillota</taxon>
        <taxon>Bacilli</taxon>
        <taxon>Bacillales</taxon>
        <taxon>Bacillaceae</taxon>
        <taxon>Lederbergia</taxon>
    </lineage>
</organism>
<evidence type="ECO:0000256" key="1">
    <source>
        <dbReference type="ARBA" id="ARBA00004496"/>
    </source>
</evidence>
<feature type="domain" description="Response regulatory" evidence="11">
    <location>
        <begin position="3"/>
        <end position="120"/>
    </location>
</feature>
<dbReference type="Proteomes" id="UP000679950">
    <property type="component" value="Unassembled WGS sequence"/>
</dbReference>
<name>A0ABQ4KL39_9BACI</name>
<dbReference type="PROSITE" id="PS01124">
    <property type="entry name" value="HTH_ARAC_FAMILY_2"/>
    <property type="match status" value="1"/>
</dbReference>
<evidence type="ECO:0000256" key="5">
    <source>
        <dbReference type="ARBA" id="ARBA00023015"/>
    </source>
</evidence>
<evidence type="ECO:0000256" key="9">
    <source>
        <dbReference type="SAM" id="Coils"/>
    </source>
</evidence>
<dbReference type="PRINTS" id="PR00032">
    <property type="entry name" value="HTHARAC"/>
</dbReference>
<feature type="domain" description="HTH araC/xylS-type" evidence="10">
    <location>
        <begin position="401"/>
        <end position="499"/>
    </location>
</feature>
<proteinExistence type="predicted"/>
<evidence type="ECO:0000259" key="10">
    <source>
        <dbReference type="PROSITE" id="PS01124"/>
    </source>
</evidence>
<evidence type="ECO:0000313" key="12">
    <source>
        <dbReference type="EMBL" id="GIN58597.1"/>
    </source>
</evidence>
<dbReference type="RefSeq" id="WP_212966752.1">
    <property type="nucleotide sequence ID" value="NZ_BORB01000026.1"/>
</dbReference>
<feature type="modified residue" description="4-aspartylphosphate" evidence="8">
    <location>
        <position position="55"/>
    </location>
</feature>
<evidence type="ECO:0000256" key="2">
    <source>
        <dbReference type="ARBA" id="ARBA00022490"/>
    </source>
</evidence>
<dbReference type="InterPro" id="IPR051552">
    <property type="entry name" value="HptR"/>
</dbReference>
<evidence type="ECO:0000256" key="6">
    <source>
        <dbReference type="ARBA" id="ARBA00023125"/>
    </source>
</evidence>
<dbReference type="InterPro" id="IPR018062">
    <property type="entry name" value="HTH_AraC-typ_CS"/>
</dbReference>
<dbReference type="Gene3D" id="3.40.50.2300">
    <property type="match status" value="1"/>
</dbReference>
<keyword evidence="9" id="KW-0175">Coiled coil</keyword>
<dbReference type="SMART" id="SM00448">
    <property type="entry name" value="REC"/>
    <property type="match status" value="1"/>
</dbReference>
<dbReference type="Pfam" id="PF00072">
    <property type="entry name" value="Response_reg"/>
    <property type="match status" value="1"/>
</dbReference>
<dbReference type="GO" id="GO:0003677">
    <property type="term" value="F:DNA binding"/>
    <property type="evidence" value="ECO:0007669"/>
    <property type="project" value="UniProtKB-KW"/>
</dbReference>
<dbReference type="InterPro" id="IPR011006">
    <property type="entry name" value="CheY-like_superfamily"/>
</dbReference>
<accession>A0ABQ4KL39</accession>
<comment type="subcellular location">
    <subcellularLocation>
        <location evidence="1">Cytoplasm</location>
    </subcellularLocation>
</comment>
<dbReference type="Pfam" id="PF12833">
    <property type="entry name" value="HTH_18"/>
    <property type="match status" value="1"/>
</dbReference>
<evidence type="ECO:0000313" key="13">
    <source>
        <dbReference type="Proteomes" id="UP000679950"/>
    </source>
</evidence>
<dbReference type="Gene3D" id="1.10.10.60">
    <property type="entry name" value="Homeodomain-like"/>
    <property type="match status" value="2"/>
</dbReference>
<keyword evidence="4" id="KW-0902">Two-component regulatory system</keyword>
<dbReference type="InterPro" id="IPR009057">
    <property type="entry name" value="Homeodomain-like_sf"/>
</dbReference>
<dbReference type="PROSITE" id="PS50110">
    <property type="entry name" value="RESPONSE_REGULATORY"/>
    <property type="match status" value="1"/>
</dbReference>
<dbReference type="InterPro" id="IPR001789">
    <property type="entry name" value="Sig_transdc_resp-reg_receiver"/>
</dbReference>
<reference evidence="12 13" key="1">
    <citation type="submission" date="2021-03" db="EMBL/GenBank/DDBJ databases">
        <title>Antimicrobial resistance genes in bacteria isolated from Japanese honey, and their potential for conferring macrolide and lincosamide resistance in the American foulbrood pathogen Paenibacillus larvae.</title>
        <authorList>
            <person name="Okamoto M."/>
            <person name="Kumagai M."/>
            <person name="Kanamori H."/>
            <person name="Takamatsu D."/>
        </authorList>
    </citation>
    <scope>NUCLEOTIDE SEQUENCE [LARGE SCALE GENOMIC DNA]</scope>
    <source>
        <strain evidence="12 13">J8TS2</strain>
    </source>
</reference>
<evidence type="ECO:0000256" key="4">
    <source>
        <dbReference type="ARBA" id="ARBA00023012"/>
    </source>
</evidence>
<dbReference type="PROSITE" id="PS00041">
    <property type="entry name" value="HTH_ARAC_FAMILY_1"/>
    <property type="match status" value="1"/>
</dbReference>
<comment type="caution">
    <text evidence="12">The sequence shown here is derived from an EMBL/GenBank/DDBJ whole genome shotgun (WGS) entry which is preliminary data.</text>
</comment>
<dbReference type="PANTHER" id="PTHR42713:SF3">
    <property type="entry name" value="TRANSCRIPTIONAL REGULATORY PROTEIN HPTR"/>
    <property type="match status" value="1"/>
</dbReference>
<protein>
    <submittedName>
        <fullName evidence="12">DNA-binding response regulator</fullName>
    </submittedName>
</protein>
<dbReference type="InterPro" id="IPR020449">
    <property type="entry name" value="Tscrpt_reg_AraC-type_HTH"/>
</dbReference>
<evidence type="ECO:0000256" key="3">
    <source>
        <dbReference type="ARBA" id="ARBA00022553"/>
    </source>
</evidence>
<dbReference type="EMBL" id="BORB01000026">
    <property type="protein sequence ID" value="GIN58597.1"/>
    <property type="molecule type" value="Genomic_DNA"/>
</dbReference>
<feature type="coiled-coil region" evidence="9">
    <location>
        <begin position="112"/>
        <end position="139"/>
    </location>
</feature>
<evidence type="ECO:0000256" key="7">
    <source>
        <dbReference type="ARBA" id="ARBA00023163"/>
    </source>
</evidence>
<dbReference type="CDD" id="cd17536">
    <property type="entry name" value="REC_YesN-like"/>
    <property type="match status" value="1"/>
</dbReference>
<keyword evidence="13" id="KW-1185">Reference proteome</keyword>
<dbReference type="SUPFAM" id="SSF46689">
    <property type="entry name" value="Homeodomain-like"/>
    <property type="match status" value="1"/>
</dbReference>
<sequence>MRKLLIIDDEPIIQEGLKHVIPWSEYGYEICDVGTNGRDGLHKIRLHQPDIVMLDIRMPGLSGIDIVSQLKKENFKTKFIILTAYSSFSYAKKLMGLGIEHYLLKPVVETELIEVLEKIDQERIEEQRLQEQLASYNQLHEERTLRALLEGKREHFSDSLLKKLIGKELQFVRIYGDLQQRTDQWLMERVAENDQHIKWIRKDSFDHLLFIQKDSSFAKRFITKLRKRVRENSGQGIVLMVADPVDHPEKLSTAYRQIKELMHLHFCFSEREILHYQQFTTVPEVVKKPDEEDSRKKLYHYIEFGDQQNIKKIVADLEDYYRASRFSKDRIKVEIFEWCVSLLDLIQKNYPDVDPIDKDIWANEINHQPHLQAIMQWIVKELLFISESIHGEYPTKGHIVDKVKEYIHFYYSEDINLKYVADLFHYNSAYLGKLFKKETGEYFNVYLHQVRINKAKELLVLDKYKVNEVSRLVGYSNADYFYKNFKQYEGMSPKEYQMNQRKEINS</sequence>